<keyword evidence="1 5" id="KW-0808">Transferase</keyword>
<dbReference type="PANTHER" id="PTHR43199">
    <property type="entry name" value="GLUTATHIONE HYDROLASE"/>
    <property type="match status" value="1"/>
</dbReference>
<dbReference type="InterPro" id="IPR000101">
    <property type="entry name" value="GGT_peptidase"/>
</dbReference>
<reference evidence="5 6" key="2">
    <citation type="journal article" date="2016" name="ISME J.">
        <title>Physiological and genomic characterization of two novel marine thaumarchaeal strains indicates niche differentiation.</title>
        <authorList>
            <person name="Bayer B."/>
            <person name="Vojvoda J."/>
            <person name="Offre P."/>
            <person name="Alves R.J."/>
            <person name="Elisabeth N.H."/>
            <person name="Garcia J.A."/>
            <person name="Volland J.M."/>
            <person name="Srivastava A."/>
            <person name="Schleper C."/>
            <person name="Herndl G.J."/>
        </authorList>
    </citation>
    <scope>NUCLEOTIDE SEQUENCE [LARGE SCALE GENOMIC DNA]</scope>
    <source>
        <strain evidence="5 6">D3C</strain>
    </source>
</reference>
<gene>
    <name evidence="5" type="ORF">NPIRD3C_1109</name>
</gene>
<dbReference type="InterPro" id="IPR043137">
    <property type="entry name" value="GGT_ssub_C"/>
</dbReference>
<evidence type="ECO:0000256" key="2">
    <source>
        <dbReference type="ARBA" id="ARBA00022801"/>
    </source>
</evidence>
<dbReference type="PATRIC" id="fig|1582439.9.peg.1144"/>
<dbReference type="KEGG" id="nid:NPIRD3C_1109"/>
<evidence type="ECO:0000256" key="3">
    <source>
        <dbReference type="ARBA" id="ARBA00023145"/>
    </source>
</evidence>
<evidence type="ECO:0000256" key="1">
    <source>
        <dbReference type="ARBA" id="ARBA00022679"/>
    </source>
</evidence>
<dbReference type="SUPFAM" id="SSF56235">
    <property type="entry name" value="N-terminal nucleophile aminohydrolases (Ntn hydrolases)"/>
    <property type="match status" value="1"/>
</dbReference>
<dbReference type="GO" id="GO:0006751">
    <property type="term" value="P:glutathione catabolic process"/>
    <property type="evidence" value="ECO:0007669"/>
    <property type="project" value="InterPro"/>
</dbReference>
<dbReference type="GeneID" id="41600257"/>
<sequence>MDIRQIESSFKPTSNKKCAVGKKGMVASAFPDATKAGIEMLKKGGNAIDAACATALALGVCEPQASGIGGQSMAIIQYNGKSHAIDGSSRAPSLAHSSRFRKKRHRRLGYRATTIPSTLATIGFLHDRYGKLEWQKIVAPSIRIAKKGYKITKLQHDLQERELKNFLSIKSKSGAKYFLKDGVVPYDVGDTFIQPDLAYTLEVISEYGYSVFYHGSIAKAIAKDMEENRGLIREEDLSYMPEPIIRKPLSRKYRHVTVSTLPPPAAGRTLLLTLMMLNHLPSKFLRSSKPSSYHFVAETFRKAFLHRLQRPFNRHTYDQITDKFHLQRSFAKQMAESIHNSMDATLPMIDPEFGGEDTTHLSTMDAEGNAVGITQSVELAYGSKAAADGLGFLYNNYMSAFEFTNPNHPYYIRPNAIPWTSVSPALIFNDSKLWMVVGSPGSQRIFSTVTQFLSRIIDGNLPMSDAIIRPRFHCSIGGTVSIEDGGFRKEVVDFLKEMGYEISVKERYSFYHGAIHAAMKMQTKNGFQGVAEVRRDGTAEGLD</sequence>
<dbReference type="RefSeq" id="WP_148703189.1">
    <property type="nucleotide sequence ID" value="NZ_CP010868.1"/>
</dbReference>
<name>A0A0C5BVN4_9ARCH</name>
<dbReference type="GO" id="GO:0016746">
    <property type="term" value="F:acyltransferase activity"/>
    <property type="evidence" value="ECO:0007669"/>
    <property type="project" value="UniProtKB-KW"/>
</dbReference>
<reference evidence="5 6" key="3">
    <citation type="journal article" date="2019" name="Int. J. Syst. Evol. Microbiol.">
        <title>Nitrosopumilus adriaticus sp. nov. and Nitrosopumilus piranensis sp. nov., two ammonia-oxidizing archaea from the Adriatic Sea and members of the class Nitrososphaeria.</title>
        <authorList>
            <person name="Bayer B."/>
            <person name="Vojvoda J."/>
            <person name="Reinthaler T."/>
            <person name="Reyes C."/>
            <person name="Pinto M."/>
            <person name="Herndl G.J."/>
        </authorList>
    </citation>
    <scope>NUCLEOTIDE SEQUENCE [LARGE SCALE GENOMIC DNA]</scope>
    <source>
        <strain evidence="5 6">D3C</strain>
    </source>
</reference>
<dbReference type="PRINTS" id="PR01210">
    <property type="entry name" value="GGTRANSPTASE"/>
</dbReference>
<evidence type="ECO:0000313" key="5">
    <source>
        <dbReference type="EMBL" id="AJM92321.1"/>
    </source>
</evidence>
<dbReference type="InterPro" id="IPR051792">
    <property type="entry name" value="GGT_bact"/>
</dbReference>
<dbReference type="NCBIfam" id="TIGR00066">
    <property type="entry name" value="g_glut_trans"/>
    <property type="match status" value="1"/>
</dbReference>
<dbReference type="InterPro" id="IPR029055">
    <property type="entry name" value="Ntn_hydrolases_N"/>
</dbReference>
<dbReference type="Pfam" id="PF01019">
    <property type="entry name" value="G_glu_transpept"/>
    <property type="match status" value="1"/>
</dbReference>
<organism evidence="5 6">
    <name type="scientific">Nitrosopumilus piranensis</name>
    <dbReference type="NCBI Taxonomy" id="1582439"/>
    <lineage>
        <taxon>Archaea</taxon>
        <taxon>Nitrososphaerota</taxon>
        <taxon>Nitrososphaeria</taxon>
        <taxon>Nitrosopumilales</taxon>
        <taxon>Nitrosopumilaceae</taxon>
        <taxon>Nitrosopumilus</taxon>
    </lineage>
</organism>
<keyword evidence="2" id="KW-0378">Hydrolase</keyword>
<keyword evidence="6" id="KW-1185">Reference proteome</keyword>
<evidence type="ECO:0000256" key="4">
    <source>
        <dbReference type="ARBA" id="ARBA00023315"/>
    </source>
</evidence>
<proteinExistence type="predicted"/>
<dbReference type="OrthoDB" id="183046at2157"/>
<keyword evidence="4" id="KW-0012">Acyltransferase</keyword>
<dbReference type="STRING" id="1582439.NPIRD3C_1109"/>
<keyword evidence="3" id="KW-0865">Zymogen</keyword>
<dbReference type="Proteomes" id="UP000032027">
    <property type="component" value="Chromosome"/>
</dbReference>
<evidence type="ECO:0000313" key="6">
    <source>
        <dbReference type="Proteomes" id="UP000032027"/>
    </source>
</evidence>
<dbReference type="HOGENOM" id="CLU_014813_0_3_2"/>
<reference evidence="6" key="1">
    <citation type="submission" date="2015-02" db="EMBL/GenBank/DDBJ databases">
        <title>Characterization of two novel Thaumarchaeota isolated from the Northern Adriatic Sea.</title>
        <authorList>
            <person name="Bayer B."/>
            <person name="Vojvoda J."/>
            <person name="Offre P."/>
            <person name="Srivastava A."/>
            <person name="Elisabeth N."/>
            <person name="Garcia J.A.L."/>
            <person name="Schleper C."/>
            <person name="Herndl G.J."/>
        </authorList>
    </citation>
    <scope>NUCLEOTIDE SEQUENCE [LARGE SCALE GENOMIC DNA]</scope>
    <source>
        <strain evidence="6">D3C</strain>
    </source>
</reference>
<dbReference type="GO" id="GO:0036374">
    <property type="term" value="F:glutathione hydrolase activity"/>
    <property type="evidence" value="ECO:0007669"/>
    <property type="project" value="InterPro"/>
</dbReference>
<dbReference type="Gene3D" id="3.60.20.40">
    <property type="match status" value="1"/>
</dbReference>
<protein>
    <submittedName>
        <fullName evidence="5">Gamma-glutamyltransferase</fullName>
    </submittedName>
</protein>
<dbReference type="InterPro" id="IPR043138">
    <property type="entry name" value="GGT_lsub"/>
</dbReference>
<dbReference type="AlphaFoldDB" id="A0A0C5BVN4"/>
<accession>A0A0C5BVN4</accession>
<dbReference type="EMBL" id="CP010868">
    <property type="protein sequence ID" value="AJM92321.1"/>
    <property type="molecule type" value="Genomic_DNA"/>
</dbReference>
<dbReference type="Gene3D" id="1.10.246.130">
    <property type="match status" value="1"/>
</dbReference>
<dbReference type="PANTHER" id="PTHR43199:SF1">
    <property type="entry name" value="GLUTATHIONE HYDROLASE PROENZYME"/>
    <property type="match status" value="1"/>
</dbReference>